<protein>
    <recommendedName>
        <fullName evidence="3">Transcription initiation factor TFIIIB</fullName>
    </recommendedName>
</protein>
<reference evidence="2" key="1">
    <citation type="submission" date="2015-07" db="EMBL/GenBank/DDBJ databases">
        <title>Fjat-14205 dsm 2895.</title>
        <authorList>
            <person name="Liu B."/>
            <person name="Wang J."/>
            <person name="Zhu Y."/>
            <person name="Liu G."/>
            <person name="Chen Q."/>
            <person name="Chen Z."/>
            <person name="Lan J."/>
            <person name="Che J."/>
            <person name="Ge C."/>
            <person name="Shi H."/>
            <person name="Pan Z."/>
            <person name="Liu X."/>
        </authorList>
    </citation>
    <scope>NUCLEOTIDE SEQUENCE [LARGE SCALE GENOMIC DNA]</scope>
    <source>
        <strain evidence="2">DSM 25560</strain>
    </source>
</reference>
<keyword evidence="2" id="KW-1185">Reference proteome</keyword>
<sequence>MENNNLVCKACGSDSFTTGQVGDASTYGNVKPIGSAFAVGSPFIFRFCKACGEVATIKVAKPEKFK</sequence>
<accession>A0ABR5K0C0</accession>
<evidence type="ECO:0008006" key="3">
    <source>
        <dbReference type="Google" id="ProtNLM"/>
    </source>
</evidence>
<comment type="caution">
    <text evidence="1">The sequence shown here is derived from an EMBL/GenBank/DDBJ whole genome shotgun (WGS) entry which is preliminary data.</text>
</comment>
<dbReference type="Proteomes" id="UP000050668">
    <property type="component" value="Unassembled WGS sequence"/>
</dbReference>
<evidence type="ECO:0000313" key="1">
    <source>
        <dbReference type="EMBL" id="KOS68331.1"/>
    </source>
</evidence>
<evidence type="ECO:0000313" key="2">
    <source>
        <dbReference type="Proteomes" id="UP000050668"/>
    </source>
</evidence>
<name>A0ABR5K0C0_9BACI</name>
<gene>
    <name evidence="1" type="ORF">AEA09_07020</name>
</gene>
<organism evidence="1 2">
    <name type="scientific">Lysinibacillus contaminans</name>
    <dbReference type="NCBI Taxonomy" id="1293441"/>
    <lineage>
        <taxon>Bacteria</taxon>
        <taxon>Bacillati</taxon>
        <taxon>Bacillota</taxon>
        <taxon>Bacilli</taxon>
        <taxon>Bacillales</taxon>
        <taxon>Bacillaceae</taxon>
        <taxon>Lysinibacillus</taxon>
    </lineage>
</organism>
<proteinExistence type="predicted"/>
<dbReference type="EMBL" id="LGRV01000003">
    <property type="protein sequence ID" value="KOS68331.1"/>
    <property type="molecule type" value="Genomic_DNA"/>
</dbReference>
<dbReference type="RefSeq" id="WP_053583156.1">
    <property type="nucleotide sequence ID" value="NZ_LGRV01000003.1"/>
</dbReference>